<protein>
    <submittedName>
        <fullName evidence="1">YjzC family protein</fullName>
    </submittedName>
</protein>
<comment type="caution">
    <text evidence="1">The sequence shown here is derived from an EMBL/GenBank/DDBJ whole genome shotgun (WGS) entry which is preliminary data.</text>
</comment>
<dbReference type="EMBL" id="QKRB01000037">
    <property type="protein sequence ID" value="PZD96612.1"/>
    <property type="molecule type" value="Genomic_DNA"/>
</dbReference>
<evidence type="ECO:0000313" key="2">
    <source>
        <dbReference type="Proteomes" id="UP000249522"/>
    </source>
</evidence>
<accession>A0A2W1LNV4</accession>
<keyword evidence="2" id="KW-1185">Reference proteome</keyword>
<dbReference type="OrthoDB" id="5244304at2"/>
<dbReference type="Proteomes" id="UP000249522">
    <property type="component" value="Unassembled WGS sequence"/>
</dbReference>
<dbReference type="InterPro" id="IPR025549">
    <property type="entry name" value="YjzC"/>
</dbReference>
<sequence>MGEWTHFTDRHTAPNDGIYIEVGEHAVHTGVNNPRKVKLKKGQRFPELTNEDRRWTRMK</sequence>
<gene>
    <name evidence="1" type="ORF">DNH61_07405</name>
</gene>
<dbReference type="RefSeq" id="WP_111146017.1">
    <property type="nucleotide sequence ID" value="NZ_QKRB01000037.1"/>
</dbReference>
<evidence type="ECO:0000313" key="1">
    <source>
        <dbReference type="EMBL" id="PZD96612.1"/>
    </source>
</evidence>
<reference evidence="1 2" key="1">
    <citation type="submission" date="2018-06" db="EMBL/GenBank/DDBJ databases">
        <title>Paenibacillus imtechensis sp. nov.</title>
        <authorList>
            <person name="Pinnaka A.K."/>
            <person name="Singh H."/>
            <person name="Kaur M."/>
        </authorList>
    </citation>
    <scope>NUCLEOTIDE SEQUENCE [LARGE SCALE GENOMIC DNA]</scope>
    <source>
        <strain evidence="1 2">SMB1</strain>
    </source>
</reference>
<dbReference type="Pfam" id="PF14168">
    <property type="entry name" value="YjzC"/>
    <property type="match status" value="1"/>
</dbReference>
<dbReference type="AlphaFoldDB" id="A0A2W1LNV4"/>
<name>A0A2W1LNV4_9BACL</name>
<proteinExistence type="predicted"/>
<organism evidence="1 2">
    <name type="scientific">Paenibacillus sambharensis</name>
    <dbReference type="NCBI Taxonomy" id="1803190"/>
    <lineage>
        <taxon>Bacteria</taxon>
        <taxon>Bacillati</taxon>
        <taxon>Bacillota</taxon>
        <taxon>Bacilli</taxon>
        <taxon>Bacillales</taxon>
        <taxon>Paenibacillaceae</taxon>
        <taxon>Paenibacillus</taxon>
    </lineage>
</organism>